<keyword evidence="7" id="KW-0808">Transferase</keyword>
<comment type="caution">
    <text evidence="13">The sequence shown here is derived from an EMBL/GenBank/DDBJ whole genome shotgun (WGS) entry which is preliminary data.</text>
</comment>
<dbReference type="Pfam" id="PF14028">
    <property type="entry name" value="Lant_dehydr_C"/>
    <property type="match status" value="1"/>
</dbReference>
<evidence type="ECO:0000256" key="6">
    <source>
        <dbReference type="ARBA" id="ARBA00022603"/>
    </source>
</evidence>
<dbReference type="CDD" id="cd02440">
    <property type="entry name" value="AdoMet_MTases"/>
    <property type="match status" value="1"/>
</dbReference>
<dbReference type="GO" id="GO:0008168">
    <property type="term" value="F:methyltransferase activity"/>
    <property type="evidence" value="ECO:0007669"/>
    <property type="project" value="UniProtKB-KW"/>
</dbReference>
<keyword evidence="14" id="KW-1185">Reference proteome</keyword>
<dbReference type="GO" id="GO:0032259">
    <property type="term" value="P:methylation"/>
    <property type="evidence" value="ECO:0007669"/>
    <property type="project" value="UniProtKB-KW"/>
</dbReference>
<keyword evidence="8" id="KW-0949">S-adenosyl-L-methionine</keyword>
<evidence type="ECO:0000259" key="12">
    <source>
        <dbReference type="Pfam" id="PF14028"/>
    </source>
</evidence>
<dbReference type="EMBL" id="BAABHJ010000021">
    <property type="protein sequence ID" value="GAA4612831.1"/>
    <property type="molecule type" value="Genomic_DNA"/>
</dbReference>
<evidence type="ECO:0000256" key="2">
    <source>
        <dbReference type="ARBA" id="ARBA00005369"/>
    </source>
</evidence>
<evidence type="ECO:0000256" key="5">
    <source>
        <dbReference type="ARBA" id="ARBA00022490"/>
    </source>
</evidence>
<dbReference type="Gene3D" id="3.40.50.150">
    <property type="entry name" value="Vaccinia Virus protein VP39"/>
    <property type="match status" value="1"/>
</dbReference>
<dbReference type="NCBIfam" id="TIGR04364">
    <property type="entry name" value="methyltran_FxLD"/>
    <property type="match status" value="1"/>
</dbReference>
<evidence type="ECO:0000256" key="1">
    <source>
        <dbReference type="ARBA" id="ARBA00004496"/>
    </source>
</evidence>
<name>A0ABP8TNT5_9ACTN</name>
<dbReference type="InterPro" id="IPR023809">
    <property type="entry name" value="Thiopep_bacteriocin_synth_dom"/>
</dbReference>
<comment type="similarity">
    <text evidence="2">Belongs to the methyltransferase superfamily. L-isoaspartyl/D-aspartyl protein methyltransferase family.</text>
</comment>
<evidence type="ECO:0000256" key="9">
    <source>
        <dbReference type="ARBA" id="ARBA00030757"/>
    </source>
</evidence>
<dbReference type="Pfam" id="PF01135">
    <property type="entry name" value="PCMT"/>
    <property type="match status" value="1"/>
</dbReference>
<protein>
    <recommendedName>
        <fullName evidence="4">Protein-L-isoaspartate O-methyltransferase</fullName>
        <ecNumber evidence="3">2.1.1.77</ecNumber>
    </recommendedName>
    <alternativeName>
        <fullName evidence="11">L-isoaspartyl protein carboxyl methyltransferase</fullName>
    </alternativeName>
    <alternativeName>
        <fullName evidence="9">Protein L-isoaspartyl methyltransferase</fullName>
    </alternativeName>
    <alternativeName>
        <fullName evidence="10">Protein-beta-aspartate methyltransferase</fullName>
    </alternativeName>
</protein>
<keyword evidence="5" id="KW-0963">Cytoplasm</keyword>
<reference evidence="14" key="1">
    <citation type="journal article" date="2019" name="Int. J. Syst. Evol. Microbiol.">
        <title>The Global Catalogue of Microorganisms (GCM) 10K type strain sequencing project: providing services to taxonomists for standard genome sequencing and annotation.</title>
        <authorList>
            <consortium name="The Broad Institute Genomics Platform"/>
            <consortium name="The Broad Institute Genome Sequencing Center for Infectious Disease"/>
            <person name="Wu L."/>
            <person name="Ma J."/>
        </authorList>
    </citation>
    <scope>NUCLEOTIDE SEQUENCE [LARGE SCALE GENOMIC DNA]</scope>
    <source>
        <strain evidence="14">JCM 17938</strain>
    </source>
</reference>
<dbReference type="PANTHER" id="PTHR11579:SF0">
    <property type="entry name" value="PROTEIN-L-ISOASPARTATE(D-ASPARTATE) O-METHYLTRANSFERASE"/>
    <property type="match status" value="1"/>
</dbReference>
<evidence type="ECO:0000313" key="14">
    <source>
        <dbReference type="Proteomes" id="UP001500212"/>
    </source>
</evidence>
<evidence type="ECO:0000256" key="3">
    <source>
        <dbReference type="ARBA" id="ARBA00011890"/>
    </source>
</evidence>
<gene>
    <name evidence="13" type="primary">fxlM</name>
    <name evidence="13" type="ORF">GCM10023195_55260</name>
</gene>
<evidence type="ECO:0000256" key="7">
    <source>
        <dbReference type="ARBA" id="ARBA00022679"/>
    </source>
</evidence>
<dbReference type="SUPFAM" id="SSF53335">
    <property type="entry name" value="S-adenosyl-L-methionine-dependent methyltransferases"/>
    <property type="match status" value="1"/>
</dbReference>
<evidence type="ECO:0000256" key="11">
    <source>
        <dbReference type="ARBA" id="ARBA00031350"/>
    </source>
</evidence>
<accession>A0ABP8TNT5</accession>
<comment type="subcellular location">
    <subcellularLocation>
        <location evidence="1">Cytoplasm</location>
    </subcellularLocation>
</comment>
<evidence type="ECO:0000256" key="4">
    <source>
        <dbReference type="ARBA" id="ARBA00013346"/>
    </source>
</evidence>
<dbReference type="RefSeq" id="WP_345360614.1">
    <property type="nucleotide sequence ID" value="NZ_BAABHJ010000021.1"/>
</dbReference>
<organism evidence="13 14">
    <name type="scientific">Actinoallomurus liliacearum</name>
    <dbReference type="NCBI Taxonomy" id="1080073"/>
    <lineage>
        <taxon>Bacteria</taxon>
        <taxon>Bacillati</taxon>
        <taxon>Actinomycetota</taxon>
        <taxon>Actinomycetes</taxon>
        <taxon>Streptosporangiales</taxon>
        <taxon>Thermomonosporaceae</taxon>
        <taxon>Actinoallomurus</taxon>
    </lineage>
</organism>
<evidence type="ECO:0000256" key="10">
    <source>
        <dbReference type="ARBA" id="ARBA00031323"/>
    </source>
</evidence>
<keyword evidence="6 13" id="KW-0489">Methyltransferase</keyword>
<dbReference type="EC" id="2.1.1.77" evidence="3"/>
<dbReference type="Proteomes" id="UP001500212">
    <property type="component" value="Unassembled WGS sequence"/>
</dbReference>
<sequence length="687" mass="74416">MSIPDPTTPWRQATVWCADWSTAEQMGVHHLGPQLAAAEHRGLILSWWFIRKAESWRIRYLPTPDQQEAATALIEQVMRELTATGAIRRWATAIYEPETHAFGGPDGMAIAHELFHADSRYILDYLRHARVDHRRELGLILGATLMRAADLDWYEQGDVWAQVAAHRTTDHPVPSETAARNVQQLITAAGHSADSPLTAVPAWPDAFAHAGRRLAELTAQGRLTRGLRSVLAHHLLFAWNRLGLPGEAQGTLAGTAAHVVFHRDLEPPGPQISPIAADLPATLTAVTTDTSNLDPAQLRAALVDYIRRRGTFRTSQVERAFLTVPRHLFLEGVDLATAYAPQIVVTKRAPDGTAISSASHPNLVATQLEDLDVHAGDRVLEIGAATGINAALIAEVAGKSGRVVTIEIDEDLTAGARAALARAGYRNVEVICGDGAVGHPAGAPYDRIIVTAEAWDIPSPWWTQLAPGGRIVVPLRLHGSGLTRSIAFDLTPSGRLVSRHARVCGFVPMRGSTAHDDRIVQLTSDVVLKLDARDPHDIDALTQALTHPAHEHWTGLQVRDDGPVEHLDLWLATNASRFGRLSVTKAARDSGLINPALRWAGACLYDGGTIAYIAARPHSENVDELGVIAHGPDGVKLAASLTDLLHQWDSSRPSQPVITAHPASTPDDELAPGMLINRPTMRVTIGW</sequence>
<dbReference type="NCBIfam" id="TIGR03891">
    <property type="entry name" value="thiopep_ocin"/>
    <property type="match status" value="1"/>
</dbReference>
<proteinExistence type="inferred from homology"/>
<dbReference type="InterPro" id="IPR000682">
    <property type="entry name" value="PCMT"/>
</dbReference>
<dbReference type="InterPro" id="IPR027573">
    <property type="entry name" value="Methyltran_FxLD"/>
</dbReference>
<evidence type="ECO:0000313" key="13">
    <source>
        <dbReference type="EMBL" id="GAA4612831.1"/>
    </source>
</evidence>
<dbReference type="InterPro" id="IPR029063">
    <property type="entry name" value="SAM-dependent_MTases_sf"/>
</dbReference>
<feature type="domain" description="Thiopeptide-type bacteriocin biosynthesis" evidence="12">
    <location>
        <begin position="10"/>
        <end position="259"/>
    </location>
</feature>
<dbReference type="PANTHER" id="PTHR11579">
    <property type="entry name" value="PROTEIN-L-ISOASPARTATE O-METHYLTRANSFERASE"/>
    <property type="match status" value="1"/>
</dbReference>
<evidence type="ECO:0000256" key="8">
    <source>
        <dbReference type="ARBA" id="ARBA00022691"/>
    </source>
</evidence>